<dbReference type="AlphaFoldDB" id="D5Q3S4"/>
<name>D5Q3S4_CLODI</name>
<comment type="caution">
    <text evidence="1">The sequence shown here is derived from an EMBL/GenBank/DDBJ whole genome shotgun (WGS) entry which is preliminary data.</text>
</comment>
<gene>
    <name evidence="1" type="ORF">HMPREF0220_1556</name>
</gene>
<dbReference type="EMBL" id="ADNX01000038">
    <property type="protein sequence ID" value="EFH07473.1"/>
    <property type="molecule type" value="Genomic_DNA"/>
</dbReference>
<evidence type="ECO:0000313" key="2">
    <source>
        <dbReference type="Proteomes" id="UP000003227"/>
    </source>
</evidence>
<reference evidence="1 2" key="1">
    <citation type="submission" date="2010-05" db="EMBL/GenBank/DDBJ databases">
        <authorList>
            <person name="Qin X."/>
            <person name="Bachman B."/>
            <person name="Battles P."/>
            <person name="Bell A."/>
            <person name="Bess C."/>
            <person name="Bickham C."/>
            <person name="Chaboub L."/>
            <person name="Chen D."/>
            <person name="Coyle M."/>
            <person name="Deiros D.R."/>
            <person name="Dinh H."/>
            <person name="Forbes L."/>
            <person name="Fowler G."/>
            <person name="Francisco L."/>
            <person name="Fu Q."/>
            <person name="Gubbala S."/>
            <person name="Hale W."/>
            <person name="Han Y."/>
            <person name="Hemphill L."/>
            <person name="Highlander S.K."/>
            <person name="Hirani K."/>
            <person name="Hogues M."/>
            <person name="Jackson L."/>
            <person name="Jakkamsetti A."/>
            <person name="Javaid M."/>
            <person name="Jiang H."/>
            <person name="Korchina V."/>
            <person name="Kovar C."/>
            <person name="Lara F."/>
            <person name="Lee S."/>
            <person name="Mata R."/>
            <person name="Mathew T."/>
            <person name="Moen C."/>
            <person name="Morales K."/>
            <person name="Munidasa M."/>
            <person name="Nazareth L."/>
            <person name="Ngo R."/>
            <person name="Nguyen L."/>
            <person name="Okwuonu G."/>
            <person name="Ongeri F."/>
            <person name="Patil S."/>
            <person name="Petrosino J."/>
            <person name="Pham C."/>
            <person name="Pham P."/>
            <person name="Pu L.-L."/>
            <person name="Puazo M."/>
            <person name="Raj R."/>
            <person name="Reid J."/>
            <person name="Rouhana J."/>
            <person name="Saada N."/>
            <person name="Shang Y."/>
            <person name="Simmons D."/>
            <person name="Thornton R."/>
            <person name="Warren J."/>
            <person name="Weissenberger G."/>
            <person name="Zhang J."/>
            <person name="Zhang L."/>
            <person name="Zhou C."/>
            <person name="Zhu D."/>
            <person name="Muzny D."/>
            <person name="Worley K."/>
            <person name="Gibbs R."/>
        </authorList>
    </citation>
    <scope>NUCLEOTIDE SEQUENCE [LARGE SCALE GENOMIC DNA]</scope>
    <source>
        <strain evidence="1 2">NAP08</strain>
    </source>
</reference>
<sequence length="57" mass="6501">MKRKLSTYFKGYVLGLCIAFLLFSFILKKLMISNIIGIVIGTGIAFLLICLFNKKRK</sequence>
<protein>
    <submittedName>
        <fullName evidence="1">Uncharacterized protein</fullName>
    </submittedName>
</protein>
<dbReference type="RefSeq" id="WP_003424268.1">
    <property type="nucleotide sequence ID" value="NZ_GG770710.1"/>
</dbReference>
<organism evidence="1 2">
    <name type="scientific">Clostridioides difficile NAP08</name>
    <dbReference type="NCBI Taxonomy" id="525259"/>
    <lineage>
        <taxon>Bacteria</taxon>
        <taxon>Bacillati</taxon>
        <taxon>Bacillota</taxon>
        <taxon>Clostridia</taxon>
        <taxon>Peptostreptococcales</taxon>
        <taxon>Peptostreptococcaceae</taxon>
        <taxon>Clostridioides</taxon>
    </lineage>
</organism>
<evidence type="ECO:0000313" key="1">
    <source>
        <dbReference type="EMBL" id="EFH07473.1"/>
    </source>
</evidence>
<accession>D5Q3S4</accession>
<dbReference type="HOGENOM" id="CLU_2992677_0_0_9"/>
<proteinExistence type="predicted"/>
<dbReference type="Proteomes" id="UP000003227">
    <property type="component" value="Unassembled WGS sequence"/>
</dbReference>